<dbReference type="Proteomes" id="UP001515480">
    <property type="component" value="Unassembled WGS sequence"/>
</dbReference>
<keyword evidence="4" id="KW-1185">Reference proteome</keyword>
<dbReference type="InterPro" id="IPR015425">
    <property type="entry name" value="FH2_Formin"/>
</dbReference>
<dbReference type="GO" id="GO:0003779">
    <property type="term" value="F:actin binding"/>
    <property type="evidence" value="ECO:0007669"/>
    <property type="project" value="InterPro"/>
</dbReference>
<evidence type="ECO:0000313" key="4">
    <source>
        <dbReference type="Proteomes" id="UP001515480"/>
    </source>
</evidence>
<dbReference type="Pfam" id="PF06371">
    <property type="entry name" value="Drf_GBD"/>
    <property type="match status" value="1"/>
</dbReference>
<dbReference type="PROSITE" id="PS51444">
    <property type="entry name" value="FH2"/>
    <property type="match status" value="1"/>
</dbReference>
<feature type="compositionally biased region" description="Low complexity" evidence="1">
    <location>
        <begin position="954"/>
        <end position="964"/>
    </location>
</feature>
<dbReference type="InterPro" id="IPR016024">
    <property type="entry name" value="ARM-type_fold"/>
</dbReference>
<dbReference type="InterPro" id="IPR042201">
    <property type="entry name" value="FH2_Formin_sf"/>
</dbReference>
<dbReference type="AlphaFoldDB" id="A0AB34K4Q9"/>
<dbReference type="InterPro" id="IPR010473">
    <property type="entry name" value="GTPase-bd"/>
</dbReference>
<sequence length="1014" mass="108537">MWLDASSWLADDSSPELPVATPLPHAALFSATAAHMLTMDYLELLDAASLHRKGVVLFDCCEGTHRRVHSLAELELNRPYRSVRGIAVRRASRSRVLLDEKVELTHEDLDMFGDPPAALGSDDAAADAGLTPTISSALHYVRLLQAEPARESLQELEGALRSLPDAEDGWLESFVALDGVHALLDVLSFSLSHTAQRAEEVAVQAQCVSCLALLVAHRAPLESLVAQPHAVTCVVAAISVPDPTARPQLAHILLRLALLPCGTHLLLRACAALCDAEAEEKPLEKLVEMVFAASTSVECQAALLRLFFLMLTGPAGEALRGEVREQLEHLELLPKARRHKLDAEPRLEHLLSQLREAIESTGDGGGQRGGSGTHGGGGMREGGGGAEWGDFVHVLRVALDHPAMREAADALRQLASLDDEAIGRAWRQALAGPADSTEAPPASAPPKDDPTPPPPPPPAPPPPPPPPPPQKPPAPPPCGASAASAAPPPRLRALHWRKLSAAVAHADGSVWRDVAATGAEQVDEDELLALFAAQTAASRRRAPPLRAPPPTPPRQLAHPLSLLPPKRAQHVQITLSRFRSARDARAICRAVLTLDLAVLHADDLPALLSCLPTDEEAAALHCLPHPPPLLAEADEFHRLMLRIPRARQRISACLGARHAEASALQRTLEAVAKGPAPPSASQSPRPLRMMNRGTARGDAHGFDLEVLRSLMAIKRPARPASDGADVTLMHYLCVLLGRRGLDSGILRCEMRRVVDAACTDLEEAAREVGRVEADAKALAVEVALADEERGELDEPGAGEAEPPPLEAEDVDLEAVKAFAAARFYAALHGSVHTCAARARCLRAKLEGAREELKHVAVCFGGGAAEADEQLGRAQLAAIADFIASLEKAERDNRRESKLNDTLRKLRHARGQYLSRAAMLPLMNKRTYSEPPHSSPVACPDRALVLDPRSPSSPPAAEESAQHPALGLSTMPHCRRSMSQPMVKTPLKVDSCARGVSANMPSLSNPTYDSDGEYF</sequence>
<feature type="domain" description="FH2" evidence="2">
    <location>
        <begin position="481"/>
        <end position="911"/>
    </location>
</feature>
<dbReference type="Gene3D" id="1.25.10.10">
    <property type="entry name" value="Leucine-rich Repeat Variant"/>
    <property type="match status" value="1"/>
</dbReference>
<dbReference type="SMART" id="SM00498">
    <property type="entry name" value="FH2"/>
    <property type="match status" value="1"/>
</dbReference>
<feature type="region of interest" description="Disordered" evidence="1">
    <location>
        <begin position="944"/>
        <end position="970"/>
    </location>
</feature>
<dbReference type="InterPro" id="IPR051425">
    <property type="entry name" value="Formin_Homology"/>
</dbReference>
<dbReference type="SMART" id="SM01140">
    <property type="entry name" value="Drf_GBD"/>
    <property type="match status" value="1"/>
</dbReference>
<dbReference type="InterPro" id="IPR011989">
    <property type="entry name" value="ARM-like"/>
</dbReference>
<dbReference type="PANTHER" id="PTHR45725">
    <property type="entry name" value="FORMIN HOMOLOGY 2 FAMILY MEMBER"/>
    <property type="match status" value="1"/>
</dbReference>
<dbReference type="SUPFAM" id="SSF48371">
    <property type="entry name" value="ARM repeat"/>
    <property type="match status" value="1"/>
</dbReference>
<accession>A0AB34K4Q9</accession>
<feature type="region of interest" description="Disordered" evidence="1">
    <location>
        <begin position="431"/>
        <end position="488"/>
    </location>
</feature>
<evidence type="ECO:0000256" key="1">
    <source>
        <dbReference type="SAM" id="MobiDB-lite"/>
    </source>
</evidence>
<evidence type="ECO:0000259" key="2">
    <source>
        <dbReference type="PROSITE" id="PS51444"/>
    </source>
</evidence>
<gene>
    <name evidence="3" type="ORF">AB1Y20_000387</name>
</gene>
<dbReference type="PANTHER" id="PTHR45725:SF1">
    <property type="entry name" value="DISHEVELLED ASSOCIATED ACTIVATOR OF MORPHOGENESIS, ISOFORM D"/>
    <property type="match status" value="1"/>
</dbReference>
<proteinExistence type="predicted"/>
<comment type="caution">
    <text evidence="3">The sequence shown here is derived from an EMBL/GenBank/DDBJ whole genome shotgun (WGS) entry which is preliminary data.</text>
</comment>
<dbReference type="GO" id="GO:0030036">
    <property type="term" value="P:actin cytoskeleton organization"/>
    <property type="evidence" value="ECO:0007669"/>
    <property type="project" value="InterPro"/>
</dbReference>
<dbReference type="SUPFAM" id="SSF101447">
    <property type="entry name" value="Formin homology 2 domain (FH2 domain)"/>
    <property type="match status" value="1"/>
</dbReference>
<protein>
    <recommendedName>
        <fullName evidence="2">FH2 domain-containing protein</fullName>
    </recommendedName>
</protein>
<dbReference type="Gene3D" id="1.20.58.2220">
    <property type="entry name" value="Formin, FH2 domain"/>
    <property type="match status" value="2"/>
</dbReference>
<organism evidence="3 4">
    <name type="scientific">Prymnesium parvum</name>
    <name type="common">Toxic golden alga</name>
    <dbReference type="NCBI Taxonomy" id="97485"/>
    <lineage>
        <taxon>Eukaryota</taxon>
        <taxon>Haptista</taxon>
        <taxon>Haptophyta</taxon>
        <taxon>Prymnesiophyceae</taxon>
        <taxon>Prymnesiales</taxon>
        <taxon>Prymnesiaceae</taxon>
        <taxon>Prymnesium</taxon>
    </lineage>
</organism>
<feature type="compositionally biased region" description="Pro residues" evidence="1">
    <location>
        <begin position="451"/>
        <end position="478"/>
    </location>
</feature>
<dbReference type="GO" id="GO:0031267">
    <property type="term" value="F:small GTPase binding"/>
    <property type="evidence" value="ECO:0007669"/>
    <property type="project" value="InterPro"/>
</dbReference>
<dbReference type="EMBL" id="JBGBPQ010000001">
    <property type="protein sequence ID" value="KAL1529439.1"/>
    <property type="molecule type" value="Genomic_DNA"/>
</dbReference>
<dbReference type="Pfam" id="PF02181">
    <property type="entry name" value="FH2"/>
    <property type="match status" value="2"/>
</dbReference>
<feature type="compositionally biased region" description="Gly residues" evidence="1">
    <location>
        <begin position="362"/>
        <end position="384"/>
    </location>
</feature>
<evidence type="ECO:0000313" key="3">
    <source>
        <dbReference type="EMBL" id="KAL1529439.1"/>
    </source>
</evidence>
<reference evidence="3 4" key="1">
    <citation type="journal article" date="2024" name="Science">
        <title>Giant polyketide synthase enzymes in the biosynthesis of giant marine polyether toxins.</title>
        <authorList>
            <person name="Fallon T.R."/>
            <person name="Shende V.V."/>
            <person name="Wierzbicki I.H."/>
            <person name="Pendleton A.L."/>
            <person name="Watervoot N.F."/>
            <person name="Auber R.P."/>
            <person name="Gonzalez D.J."/>
            <person name="Wisecaver J.H."/>
            <person name="Moore B.S."/>
        </authorList>
    </citation>
    <scope>NUCLEOTIDE SEQUENCE [LARGE SCALE GENOMIC DNA]</scope>
    <source>
        <strain evidence="3 4">12B1</strain>
    </source>
</reference>
<feature type="region of interest" description="Disordered" evidence="1">
    <location>
        <begin position="359"/>
        <end position="384"/>
    </location>
</feature>
<name>A0AB34K4Q9_PRYPA</name>